<proteinExistence type="predicted"/>
<gene>
    <name evidence="2" type="ORF">EVOR1521_LOCUS8274</name>
</gene>
<accession>A0AA36I3C7</accession>
<feature type="region of interest" description="Disordered" evidence="1">
    <location>
        <begin position="367"/>
        <end position="393"/>
    </location>
</feature>
<dbReference type="AlphaFoldDB" id="A0AA36I3C7"/>
<keyword evidence="3" id="KW-1185">Reference proteome</keyword>
<dbReference type="EMBL" id="CAUJNA010000700">
    <property type="protein sequence ID" value="CAJ1380301.1"/>
    <property type="molecule type" value="Genomic_DNA"/>
</dbReference>
<evidence type="ECO:0000313" key="2">
    <source>
        <dbReference type="EMBL" id="CAJ1380301.1"/>
    </source>
</evidence>
<evidence type="ECO:0000313" key="3">
    <source>
        <dbReference type="Proteomes" id="UP001178507"/>
    </source>
</evidence>
<name>A0AA36I3C7_9DINO</name>
<organism evidence="2 3">
    <name type="scientific">Effrenium voratum</name>
    <dbReference type="NCBI Taxonomy" id="2562239"/>
    <lineage>
        <taxon>Eukaryota</taxon>
        <taxon>Sar</taxon>
        <taxon>Alveolata</taxon>
        <taxon>Dinophyceae</taxon>
        <taxon>Suessiales</taxon>
        <taxon>Symbiodiniaceae</taxon>
        <taxon>Effrenium</taxon>
    </lineage>
</organism>
<evidence type="ECO:0000256" key="1">
    <source>
        <dbReference type="SAM" id="MobiDB-lite"/>
    </source>
</evidence>
<sequence>MALVDKRVLVEYDVGGARLWHERQPLVHVQGDSYIVLTPDGDVHEEELGLLNSDIRHIRVRAAPGRVPAGINAAEIYGMPVWSRDDLARFRAEAQRLAGGAVGAAPPAPAVLSAPDPVGAPLVAVNVGDSGYGAGVLKWLAAETAGSVSYGQEVQGVAAAYVKGGKHVHRGASGEALFVECVDGADLQAFLQKPAQNDARLLPMRLNALGQPERSLKDVASECKEIKVSWSLTGPRTSKWCVNYLAIENLGFEGHHERLRQVTKADASSWGIQEHFQVSMSLRQALLVDQLDAYNLLSVEIQFRRLQTIEFSYSEKAKEMESKAVGGRLSLEEQTTFGGVTRQFATLMICPELLTYVKEETEREASLAKNLRKAREEREAARKHKGGKQKEDP</sequence>
<protein>
    <submittedName>
        <fullName evidence="2">Uncharacterized protein</fullName>
    </submittedName>
</protein>
<dbReference type="Proteomes" id="UP001178507">
    <property type="component" value="Unassembled WGS sequence"/>
</dbReference>
<reference evidence="2" key="1">
    <citation type="submission" date="2023-08" db="EMBL/GenBank/DDBJ databases">
        <authorList>
            <person name="Chen Y."/>
            <person name="Shah S."/>
            <person name="Dougan E. K."/>
            <person name="Thang M."/>
            <person name="Chan C."/>
        </authorList>
    </citation>
    <scope>NUCLEOTIDE SEQUENCE</scope>
</reference>
<comment type="caution">
    <text evidence="2">The sequence shown here is derived from an EMBL/GenBank/DDBJ whole genome shotgun (WGS) entry which is preliminary data.</text>
</comment>